<evidence type="ECO:0000313" key="9">
    <source>
        <dbReference type="Proteomes" id="UP001213799"/>
    </source>
</evidence>
<protein>
    <recommendedName>
        <fullName evidence="7">TauD/TfdA-like domain-containing protein</fullName>
    </recommendedName>
</protein>
<dbReference type="InterPro" id="IPR042098">
    <property type="entry name" value="TauD-like_sf"/>
</dbReference>
<keyword evidence="3" id="KW-0479">Metal-binding</keyword>
<dbReference type="GeneID" id="81581341"/>
<dbReference type="PANTHER" id="PTHR43779">
    <property type="entry name" value="DIOXYGENASE RV0097-RELATED"/>
    <property type="match status" value="1"/>
</dbReference>
<accession>A0AAD6H6X5</accession>
<dbReference type="InterPro" id="IPR003819">
    <property type="entry name" value="TauD/TfdA-like"/>
</dbReference>
<feature type="domain" description="TauD/TfdA-like" evidence="7">
    <location>
        <begin position="5"/>
        <end position="349"/>
    </location>
</feature>
<evidence type="ECO:0000256" key="2">
    <source>
        <dbReference type="ARBA" id="ARBA00005896"/>
    </source>
</evidence>
<evidence type="ECO:0000256" key="4">
    <source>
        <dbReference type="ARBA" id="ARBA00022964"/>
    </source>
</evidence>
<evidence type="ECO:0000256" key="3">
    <source>
        <dbReference type="ARBA" id="ARBA00022723"/>
    </source>
</evidence>
<gene>
    <name evidence="8" type="ORF">N7537_000041</name>
</gene>
<proteinExistence type="inferred from homology"/>
<dbReference type="GO" id="GO:0051213">
    <property type="term" value="F:dioxygenase activity"/>
    <property type="evidence" value="ECO:0007669"/>
    <property type="project" value="UniProtKB-KW"/>
</dbReference>
<reference evidence="8" key="1">
    <citation type="journal article" date="2023" name="IMA Fungus">
        <title>Comparative genomic study of the Penicillium genus elucidates a diverse pangenome and 15 lateral gene transfer events.</title>
        <authorList>
            <person name="Petersen C."/>
            <person name="Sorensen T."/>
            <person name="Nielsen M.R."/>
            <person name="Sondergaard T.E."/>
            <person name="Sorensen J.L."/>
            <person name="Fitzpatrick D.A."/>
            <person name="Frisvad J.C."/>
            <person name="Nielsen K.L."/>
        </authorList>
    </citation>
    <scope>NUCLEOTIDE SEQUENCE</scope>
    <source>
        <strain evidence="8">IBT 12815</strain>
    </source>
</reference>
<dbReference type="Gene3D" id="3.60.130.10">
    <property type="entry name" value="Clavaminate synthase-like"/>
    <property type="match status" value="1"/>
</dbReference>
<keyword evidence="9" id="KW-1185">Reference proteome</keyword>
<comment type="caution">
    <text evidence="8">The sequence shown here is derived from an EMBL/GenBank/DDBJ whole genome shotgun (WGS) entry which is preliminary data.</text>
</comment>
<evidence type="ECO:0000313" key="8">
    <source>
        <dbReference type="EMBL" id="KAJ5614927.1"/>
    </source>
</evidence>
<dbReference type="Proteomes" id="UP001213799">
    <property type="component" value="Unassembled WGS sequence"/>
</dbReference>
<evidence type="ECO:0000256" key="6">
    <source>
        <dbReference type="ARBA" id="ARBA00023004"/>
    </source>
</evidence>
<evidence type="ECO:0000259" key="7">
    <source>
        <dbReference type="Pfam" id="PF02668"/>
    </source>
</evidence>
<dbReference type="GO" id="GO:0046872">
    <property type="term" value="F:metal ion binding"/>
    <property type="evidence" value="ECO:0007669"/>
    <property type="project" value="UniProtKB-KW"/>
</dbReference>
<name>A0AAD6H6X5_9EURO</name>
<dbReference type="SUPFAM" id="SSF51197">
    <property type="entry name" value="Clavaminate synthase-like"/>
    <property type="match status" value="1"/>
</dbReference>
<evidence type="ECO:0000256" key="5">
    <source>
        <dbReference type="ARBA" id="ARBA00023002"/>
    </source>
</evidence>
<dbReference type="PANTHER" id="PTHR43779:SF2">
    <property type="entry name" value="ALPHA-KETOGLUTARATE-DEPENDENT XANTHINE DIOXYGENASE XAN1"/>
    <property type="match status" value="1"/>
</dbReference>
<organism evidence="8 9">
    <name type="scientific">Penicillium hordei</name>
    <dbReference type="NCBI Taxonomy" id="40994"/>
    <lineage>
        <taxon>Eukaryota</taxon>
        <taxon>Fungi</taxon>
        <taxon>Dikarya</taxon>
        <taxon>Ascomycota</taxon>
        <taxon>Pezizomycotina</taxon>
        <taxon>Eurotiomycetes</taxon>
        <taxon>Eurotiomycetidae</taxon>
        <taxon>Eurotiales</taxon>
        <taxon>Aspergillaceae</taxon>
        <taxon>Penicillium</taxon>
    </lineage>
</organism>
<keyword evidence="5" id="KW-0560">Oxidoreductase</keyword>
<comment type="cofactor">
    <cofactor evidence="1">
        <name>Fe(2+)</name>
        <dbReference type="ChEBI" id="CHEBI:29033"/>
    </cofactor>
</comment>
<sequence length="363" mass="41234">MLSIRPLKHAPRSAVDFGVTIDNIDLENLTDDDFAIIRDALYNHHLILFKNLPNLSPKAQYELTKRFDPSSEAYGHDKTCSHDMHKFFMGVPDQPQVQIKGHGFVDSFMGLHNIKLWHPHHRNSHREVIPEDKSDAYTRFNRWHIDAALYDLNPPKVTTLMAVKVPQGRRQTVLYDDGSGEELDASLATTAFISGENMFNMLSPQDQEFVRTSKAEYAPHPFNWCKPAKVHPTGLSIYTEGLEMPESELPPIDPSKIQILPMAWKNPVTGKLSLQVHPSAIRKIHLEDGSIIDNLKQVRDVIYCLQRPAISPQYVYAHDWEEGDMVLFNNHGVLHTVVGSLRPDDIRIFRQCNLAGSEPPEGP</sequence>
<dbReference type="InterPro" id="IPR051178">
    <property type="entry name" value="TfdA_dioxygenase"/>
</dbReference>
<dbReference type="Pfam" id="PF02668">
    <property type="entry name" value="TauD"/>
    <property type="match status" value="1"/>
</dbReference>
<evidence type="ECO:0000256" key="1">
    <source>
        <dbReference type="ARBA" id="ARBA00001954"/>
    </source>
</evidence>
<reference evidence="8" key="2">
    <citation type="submission" date="2023-01" db="EMBL/GenBank/DDBJ databases">
        <authorList>
            <person name="Petersen C."/>
        </authorList>
    </citation>
    <scope>NUCLEOTIDE SEQUENCE</scope>
    <source>
        <strain evidence="8">IBT 12815</strain>
    </source>
</reference>
<comment type="similarity">
    <text evidence="2">Belongs to the TfdA dioxygenase family.</text>
</comment>
<keyword evidence="6" id="KW-0408">Iron</keyword>
<dbReference type="AlphaFoldDB" id="A0AAD6H6X5"/>
<dbReference type="RefSeq" id="XP_056756094.1">
    <property type="nucleotide sequence ID" value="XM_056891099.1"/>
</dbReference>
<dbReference type="EMBL" id="JAQJAE010000001">
    <property type="protein sequence ID" value="KAJ5614927.1"/>
    <property type="molecule type" value="Genomic_DNA"/>
</dbReference>
<keyword evidence="4" id="KW-0223">Dioxygenase</keyword>